<dbReference type="PANTHER" id="PTHR24223">
    <property type="entry name" value="ATP-BINDING CASSETTE SUB-FAMILY C"/>
    <property type="match status" value="1"/>
</dbReference>
<evidence type="ECO:0000256" key="4">
    <source>
        <dbReference type="ARBA" id="ARBA00022840"/>
    </source>
</evidence>
<gene>
    <name evidence="9" type="ORF">TELCIR_07184</name>
</gene>
<dbReference type="GO" id="GO:0016020">
    <property type="term" value="C:membrane"/>
    <property type="evidence" value="ECO:0007669"/>
    <property type="project" value="InterPro"/>
</dbReference>
<evidence type="ECO:0000256" key="3">
    <source>
        <dbReference type="ARBA" id="ARBA00022741"/>
    </source>
</evidence>
<dbReference type="GO" id="GO:0140359">
    <property type="term" value="F:ABC-type transporter activity"/>
    <property type="evidence" value="ECO:0007669"/>
    <property type="project" value="InterPro"/>
</dbReference>
<evidence type="ECO:0000256" key="1">
    <source>
        <dbReference type="ARBA" id="ARBA00022448"/>
    </source>
</evidence>
<dbReference type="GO" id="GO:0005524">
    <property type="term" value="F:ATP binding"/>
    <property type="evidence" value="ECO:0007669"/>
    <property type="project" value="UniProtKB-KW"/>
</dbReference>
<dbReference type="OrthoDB" id="6500128at2759"/>
<dbReference type="PROSITE" id="PS50929">
    <property type="entry name" value="ABC_TM1F"/>
    <property type="match status" value="1"/>
</dbReference>
<dbReference type="Pfam" id="PF00664">
    <property type="entry name" value="ABC_membrane"/>
    <property type="match status" value="1"/>
</dbReference>
<evidence type="ECO:0000256" key="7">
    <source>
        <dbReference type="SAM" id="Phobius"/>
    </source>
</evidence>
<keyword evidence="5 7" id="KW-1133">Transmembrane helix</keyword>
<sequence>MSAKATSATRLGCPASDLWNSAFERQRNRRVKDVLEMVCEFWAHALERRVKDVLEMSLRLASWSRVQWPTGRVVNLVTVDAEALAAAAPFAHHLWSAVLETRQMQMKDNRVKFTKEVLHGITVVKMYAWEEAFEKEIRRLRSEEVIMLKKATLLTRVLQAVNAAAPFLVAIACFSWFVLSSSNNILNPSVAFVALTIFNQLRRPMSVIAPAVQFVSKCTKKTISLGTQIVYMFRISRQWFMLELKRDILGETGVEDATKFLVKIVNR</sequence>
<keyword evidence="6 7" id="KW-0472">Membrane</keyword>
<protein>
    <recommendedName>
        <fullName evidence="8">ABC transmembrane type-1 domain-containing protein</fullName>
    </recommendedName>
</protein>
<evidence type="ECO:0000256" key="6">
    <source>
        <dbReference type="ARBA" id="ARBA00023136"/>
    </source>
</evidence>
<evidence type="ECO:0000313" key="9">
    <source>
        <dbReference type="EMBL" id="PIO70933.1"/>
    </source>
</evidence>
<evidence type="ECO:0000256" key="5">
    <source>
        <dbReference type="ARBA" id="ARBA00022989"/>
    </source>
</evidence>
<proteinExistence type="predicted"/>
<accession>A0A2G9ULA8</accession>
<dbReference type="Gene3D" id="1.20.1560.10">
    <property type="entry name" value="ABC transporter type 1, transmembrane domain"/>
    <property type="match status" value="1"/>
</dbReference>
<dbReference type="InterPro" id="IPR050173">
    <property type="entry name" value="ABC_transporter_C-like"/>
</dbReference>
<dbReference type="EMBL" id="KZ346109">
    <property type="protein sequence ID" value="PIO70933.1"/>
    <property type="molecule type" value="Genomic_DNA"/>
</dbReference>
<keyword evidence="3" id="KW-0547">Nucleotide-binding</keyword>
<keyword evidence="4" id="KW-0067">ATP-binding</keyword>
<dbReference type="InterPro" id="IPR011527">
    <property type="entry name" value="ABC1_TM_dom"/>
</dbReference>
<name>A0A2G9ULA8_TELCI</name>
<keyword evidence="10" id="KW-1185">Reference proteome</keyword>
<dbReference type="SUPFAM" id="SSF90123">
    <property type="entry name" value="ABC transporter transmembrane region"/>
    <property type="match status" value="1"/>
</dbReference>
<feature type="domain" description="ABC transmembrane type-1" evidence="8">
    <location>
        <begin position="95"/>
        <end position="217"/>
    </location>
</feature>
<evidence type="ECO:0000259" key="8">
    <source>
        <dbReference type="PROSITE" id="PS50929"/>
    </source>
</evidence>
<keyword evidence="2 7" id="KW-0812">Transmembrane</keyword>
<dbReference type="PANTHER" id="PTHR24223:SF415">
    <property type="entry name" value="FI20190P1"/>
    <property type="match status" value="1"/>
</dbReference>
<dbReference type="AlphaFoldDB" id="A0A2G9ULA8"/>
<reference evidence="9 10" key="1">
    <citation type="submission" date="2015-09" db="EMBL/GenBank/DDBJ databases">
        <title>Draft genome of the parasitic nematode Teladorsagia circumcincta isolate WARC Sus (inbred).</title>
        <authorList>
            <person name="Mitreva M."/>
        </authorList>
    </citation>
    <scope>NUCLEOTIDE SEQUENCE [LARGE SCALE GENOMIC DNA]</scope>
    <source>
        <strain evidence="9 10">S</strain>
    </source>
</reference>
<feature type="transmembrane region" description="Helical" evidence="7">
    <location>
        <begin position="157"/>
        <end position="179"/>
    </location>
</feature>
<evidence type="ECO:0000256" key="2">
    <source>
        <dbReference type="ARBA" id="ARBA00022692"/>
    </source>
</evidence>
<dbReference type="InterPro" id="IPR036640">
    <property type="entry name" value="ABC1_TM_sf"/>
</dbReference>
<evidence type="ECO:0000313" key="10">
    <source>
        <dbReference type="Proteomes" id="UP000230423"/>
    </source>
</evidence>
<dbReference type="Proteomes" id="UP000230423">
    <property type="component" value="Unassembled WGS sequence"/>
</dbReference>
<organism evidence="9 10">
    <name type="scientific">Teladorsagia circumcincta</name>
    <name type="common">Brown stomach worm</name>
    <name type="synonym">Ostertagia circumcincta</name>
    <dbReference type="NCBI Taxonomy" id="45464"/>
    <lineage>
        <taxon>Eukaryota</taxon>
        <taxon>Metazoa</taxon>
        <taxon>Ecdysozoa</taxon>
        <taxon>Nematoda</taxon>
        <taxon>Chromadorea</taxon>
        <taxon>Rhabditida</taxon>
        <taxon>Rhabditina</taxon>
        <taxon>Rhabditomorpha</taxon>
        <taxon>Strongyloidea</taxon>
        <taxon>Trichostrongylidae</taxon>
        <taxon>Teladorsagia</taxon>
    </lineage>
</organism>
<keyword evidence="1" id="KW-0813">Transport</keyword>